<dbReference type="InterPro" id="IPR029028">
    <property type="entry name" value="Alpha/beta_knot_MTases"/>
</dbReference>
<dbReference type="NCBIfam" id="NF008691">
    <property type="entry name" value="PRK11713.1-4"/>
    <property type="match status" value="1"/>
</dbReference>
<protein>
    <recommendedName>
        <fullName evidence="4 12">Ribosomal RNA small subunit methyltransferase E</fullName>
        <ecNumber evidence="3 12">2.1.1.193</ecNumber>
    </recommendedName>
</protein>
<evidence type="ECO:0000256" key="6">
    <source>
        <dbReference type="ARBA" id="ARBA00022552"/>
    </source>
</evidence>
<evidence type="ECO:0000259" key="14">
    <source>
        <dbReference type="Pfam" id="PF20260"/>
    </source>
</evidence>
<dbReference type="GO" id="GO:0070042">
    <property type="term" value="F:rRNA (uridine-N3-)-methyltransferase activity"/>
    <property type="evidence" value="ECO:0007669"/>
    <property type="project" value="TreeGrafter"/>
</dbReference>
<keyword evidence="9 12" id="KW-0949">S-adenosyl-L-methionine</keyword>
<evidence type="ECO:0000256" key="12">
    <source>
        <dbReference type="PIRNR" id="PIRNR015601"/>
    </source>
</evidence>
<dbReference type="GO" id="GO:0005737">
    <property type="term" value="C:cytoplasm"/>
    <property type="evidence" value="ECO:0007669"/>
    <property type="project" value="UniProtKB-SubCell"/>
</dbReference>
<feature type="domain" description="Ribosomal RNA small subunit methyltransferase E PUA-like" evidence="14">
    <location>
        <begin position="23"/>
        <end position="68"/>
    </location>
</feature>
<comment type="similarity">
    <text evidence="2 12">Belongs to the RNA methyltransferase RsmE family.</text>
</comment>
<dbReference type="InterPro" id="IPR046887">
    <property type="entry name" value="RsmE_PUA-like"/>
</dbReference>
<sequence>MNNVQRYFLNQNADESQRFFITKKEDIHHITNVMRNSVGNKIILTFKDQSVYTCEIVEITNESITVSLTEKQNINTELPVDVTICSGLIKADKYEWLLQKATELGATSFIAVSMERSIVKLNDSKVAKKLERWQKIIKEAAEQSYRLAIPSIQFESNLNLIYDTIDNYDYVLIAYEEQAKDGEMSNFKQTLQQFKPQDKVLMIFGPEGGFSEKEIALFNNSSTVVGLGPRILRAETAPLYALSAISYEKELMG</sequence>
<comment type="caution">
    <text evidence="15">The sequence shown here is derived from an EMBL/GenBank/DDBJ whole genome shotgun (WGS) entry which is preliminary data.</text>
</comment>
<evidence type="ECO:0000256" key="3">
    <source>
        <dbReference type="ARBA" id="ARBA00012328"/>
    </source>
</evidence>
<organism evidence="15 16">
    <name type="scientific">Staphylococcus argenteus</name>
    <dbReference type="NCBI Taxonomy" id="985002"/>
    <lineage>
        <taxon>Bacteria</taxon>
        <taxon>Bacillati</taxon>
        <taxon>Bacillota</taxon>
        <taxon>Bacilli</taxon>
        <taxon>Bacillales</taxon>
        <taxon>Staphylococcaceae</taxon>
        <taxon>Staphylococcus</taxon>
    </lineage>
</organism>
<keyword evidence="7 12" id="KW-0489">Methyltransferase</keyword>
<dbReference type="EMBL" id="CVOU01000020">
    <property type="protein sequence ID" value="CRI28528.1"/>
    <property type="molecule type" value="Genomic_DNA"/>
</dbReference>
<dbReference type="AlphaFoldDB" id="A0A7U7JUX3"/>
<dbReference type="EC" id="2.1.1.193" evidence="3 12"/>
<dbReference type="PANTHER" id="PTHR30027">
    <property type="entry name" value="RIBOSOMAL RNA SMALL SUBUNIT METHYLTRANSFERASE E"/>
    <property type="match status" value="1"/>
</dbReference>
<dbReference type="Gene3D" id="3.40.1280.10">
    <property type="match status" value="1"/>
</dbReference>
<dbReference type="CDD" id="cd18084">
    <property type="entry name" value="RsmE-like"/>
    <property type="match status" value="1"/>
</dbReference>
<dbReference type="InterPro" id="IPR046886">
    <property type="entry name" value="RsmE_MTase_dom"/>
</dbReference>
<evidence type="ECO:0000256" key="11">
    <source>
        <dbReference type="ARBA" id="ARBA00047944"/>
    </source>
</evidence>
<dbReference type="Pfam" id="PF04452">
    <property type="entry name" value="Methyltrans_RNA"/>
    <property type="match status" value="1"/>
</dbReference>
<comment type="catalytic activity">
    <reaction evidence="11 12">
        <text>uridine(1498) in 16S rRNA + S-adenosyl-L-methionine = N(3)-methyluridine(1498) in 16S rRNA + S-adenosyl-L-homocysteine + H(+)</text>
        <dbReference type="Rhea" id="RHEA:42920"/>
        <dbReference type="Rhea" id="RHEA-COMP:10283"/>
        <dbReference type="Rhea" id="RHEA-COMP:10284"/>
        <dbReference type="ChEBI" id="CHEBI:15378"/>
        <dbReference type="ChEBI" id="CHEBI:57856"/>
        <dbReference type="ChEBI" id="CHEBI:59789"/>
        <dbReference type="ChEBI" id="CHEBI:65315"/>
        <dbReference type="ChEBI" id="CHEBI:74502"/>
        <dbReference type="EC" id="2.1.1.193"/>
    </reaction>
</comment>
<dbReference type="SUPFAM" id="SSF88697">
    <property type="entry name" value="PUA domain-like"/>
    <property type="match status" value="1"/>
</dbReference>
<evidence type="ECO:0000313" key="16">
    <source>
        <dbReference type="Proteomes" id="UP000236509"/>
    </source>
</evidence>
<evidence type="ECO:0000313" key="15">
    <source>
        <dbReference type="EMBL" id="CRI28528.1"/>
    </source>
</evidence>
<dbReference type="InterPro" id="IPR029026">
    <property type="entry name" value="tRNA_m1G_MTases_N"/>
</dbReference>
<dbReference type="InterPro" id="IPR006700">
    <property type="entry name" value="RsmE"/>
</dbReference>
<keyword evidence="16" id="KW-1185">Reference proteome</keyword>
<evidence type="ECO:0000256" key="2">
    <source>
        <dbReference type="ARBA" id="ARBA00005528"/>
    </source>
</evidence>
<proteinExistence type="inferred from homology"/>
<evidence type="ECO:0000259" key="13">
    <source>
        <dbReference type="Pfam" id="PF04452"/>
    </source>
</evidence>
<keyword evidence="5 12" id="KW-0963">Cytoplasm</keyword>
<dbReference type="GO" id="GO:0070475">
    <property type="term" value="P:rRNA base methylation"/>
    <property type="evidence" value="ECO:0007669"/>
    <property type="project" value="TreeGrafter"/>
</dbReference>
<dbReference type="Pfam" id="PF20260">
    <property type="entry name" value="PUA_4"/>
    <property type="match status" value="1"/>
</dbReference>
<feature type="domain" description="Ribosomal RNA small subunit methyltransferase E methyltransferase" evidence="13">
    <location>
        <begin position="77"/>
        <end position="246"/>
    </location>
</feature>
<keyword evidence="6 12" id="KW-0698">rRNA processing</keyword>
<reference evidence="15 16" key="1">
    <citation type="submission" date="2015-04" db="EMBL/GenBank/DDBJ databases">
        <authorList>
            <person name="Cao L."/>
            <person name="Gao C.H."/>
        </authorList>
    </citation>
    <scope>NUCLEOTIDE SEQUENCE [LARGE SCALE GENOMIC DNA]</scope>
    <source>
        <strain evidence="15 16">SH3</strain>
    </source>
</reference>
<dbReference type="FunFam" id="3.40.1280.10:FF:000024">
    <property type="entry name" value="Ribosomal RNA small subunit methyltransferase E"/>
    <property type="match status" value="1"/>
</dbReference>
<dbReference type="PANTHER" id="PTHR30027:SF3">
    <property type="entry name" value="16S RRNA (URACIL(1498)-N(3))-METHYLTRANSFERASE"/>
    <property type="match status" value="1"/>
</dbReference>
<gene>
    <name evidence="15" type="primary">rsmE</name>
    <name evidence="15" type="ORF">BN1326_80120</name>
</gene>
<keyword evidence="8 12" id="KW-0808">Transferase</keyword>
<dbReference type="InterPro" id="IPR015947">
    <property type="entry name" value="PUA-like_sf"/>
</dbReference>
<evidence type="ECO:0000256" key="8">
    <source>
        <dbReference type="ARBA" id="ARBA00022679"/>
    </source>
</evidence>
<comment type="subcellular location">
    <subcellularLocation>
        <location evidence="1 12">Cytoplasm</location>
    </subcellularLocation>
</comment>
<dbReference type="PIRSF" id="PIRSF015601">
    <property type="entry name" value="MTase_slr0722"/>
    <property type="match status" value="1"/>
</dbReference>
<evidence type="ECO:0000256" key="4">
    <source>
        <dbReference type="ARBA" id="ARBA00013673"/>
    </source>
</evidence>
<evidence type="ECO:0000256" key="1">
    <source>
        <dbReference type="ARBA" id="ARBA00004496"/>
    </source>
</evidence>
<evidence type="ECO:0000256" key="10">
    <source>
        <dbReference type="ARBA" id="ARBA00025699"/>
    </source>
</evidence>
<name>A0A7U7JUX3_9STAP</name>
<dbReference type="SUPFAM" id="SSF75217">
    <property type="entry name" value="alpha/beta knot"/>
    <property type="match status" value="1"/>
</dbReference>
<accession>A0A7U7JUX3</accession>
<evidence type="ECO:0000256" key="9">
    <source>
        <dbReference type="ARBA" id="ARBA00022691"/>
    </source>
</evidence>
<dbReference type="Proteomes" id="UP000236509">
    <property type="component" value="Unassembled WGS sequence"/>
</dbReference>
<evidence type="ECO:0000256" key="7">
    <source>
        <dbReference type="ARBA" id="ARBA00022603"/>
    </source>
</evidence>
<dbReference type="NCBIfam" id="TIGR00046">
    <property type="entry name" value="RsmE family RNA methyltransferase"/>
    <property type="match status" value="1"/>
</dbReference>
<evidence type="ECO:0000256" key="5">
    <source>
        <dbReference type="ARBA" id="ARBA00022490"/>
    </source>
</evidence>
<comment type="function">
    <text evidence="10 12">Specifically methylates the N3 position of the uracil ring of uridine 1498 (m3U1498) in 16S rRNA. Acts on the fully assembled 30S ribosomal subunit.</text>
</comment>